<proteinExistence type="predicted"/>
<dbReference type="AlphaFoldDB" id="A0A2M7QCM5"/>
<sequence>MQTQTIKTTVEIDANLFYLAKMKALEEKKSLKEIINLSLAKNLDSNKQKTLNLFSKIQEIVKESGVTEGELQKSGREIRKRLVKKYYQKK</sequence>
<gene>
    <name evidence="1" type="ORF">COY90_03110</name>
</gene>
<reference evidence="2" key="1">
    <citation type="submission" date="2017-09" db="EMBL/GenBank/DDBJ databases">
        <title>Depth-based differentiation of microbial function through sediment-hosted aquifers and enrichment of novel symbionts in the deep terrestrial subsurface.</title>
        <authorList>
            <person name="Probst A.J."/>
            <person name="Ladd B."/>
            <person name="Jarett J.K."/>
            <person name="Geller-Mcgrath D.E."/>
            <person name="Sieber C.M.K."/>
            <person name="Emerson J.B."/>
            <person name="Anantharaman K."/>
            <person name="Thomas B.C."/>
            <person name="Malmstrom R."/>
            <person name="Stieglmeier M."/>
            <person name="Klingl A."/>
            <person name="Woyke T."/>
            <person name="Ryan C.M."/>
            <person name="Banfield J.F."/>
        </authorList>
    </citation>
    <scope>NUCLEOTIDE SEQUENCE [LARGE SCALE GENOMIC DNA]</scope>
</reference>
<accession>A0A2M7QCM5</accession>
<name>A0A2M7QCM5_9BACT</name>
<dbReference type="EMBL" id="PFLF01000064">
    <property type="protein sequence ID" value="PIY68974.1"/>
    <property type="molecule type" value="Genomic_DNA"/>
</dbReference>
<protein>
    <submittedName>
        <fullName evidence="1">Uncharacterized protein</fullName>
    </submittedName>
</protein>
<dbReference type="Proteomes" id="UP000230108">
    <property type="component" value="Unassembled WGS sequence"/>
</dbReference>
<organism evidence="1 2">
    <name type="scientific">Candidatus Roizmanbacteria bacterium CG_4_10_14_0_8_um_filter_39_9</name>
    <dbReference type="NCBI Taxonomy" id="1974829"/>
    <lineage>
        <taxon>Bacteria</taxon>
        <taxon>Candidatus Roizmaniibacteriota</taxon>
    </lineage>
</organism>
<evidence type="ECO:0000313" key="2">
    <source>
        <dbReference type="Proteomes" id="UP000230108"/>
    </source>
</evidence>
<comment type="caution">
    <text evidence="1">The sequence shown here is derived from an EMBL/GenBank/DDBJ whole genome shotgun (WGS) entry which is preliminary data.</text>
</comment>
<evidence type="ECO:0000313" key="1">
    <source>
        <dbReference type="EMBL" id="PIY68974.1"/>
    </source>
</evidence>